<dbReference type="InterPro" id="IPR013083">
    <property type="entry name" value="Znf_RING/FYVE/PHD"/>
</dbReference>
<feature type="region of interest" description="Disordered" evidence="12">
    <location>
        <begin position="341"/>
        <end position="374"/>
    </location>
</feature>
<comment type="pathway">
    <text evidence="2">Protein modification; protein ubiquitination.</text>
</comment>
<evidence type="ECO:0000256" key="5">
    <source>
        <dbReference type="ARBA" id="ARBA00022723"/>
    </source>
</evidence>
<keyword evidence="17" id="KW-1185">Reference proteome</keyword>
<dbReference type="InterPro" id="IPR006575">
    <property type="entry name" value="RWD_dom"/>
</dbReference>
<dbReference type="SUPFAM" id="SSF54495">
    <property type="entry name" value="UBC-like"/>
    <property type="match status" value="1"/>
</dbReference>
<comment type="catalytic activity">
    <reaction evidence="1">
        <text>[E2 ubiquitin-conjugating enzyme]-S-ubiquitinyl-L-cysteine + [acceptor protein]-L-lysine = [E2 ubiquitin-conjugating enzyme]-L-cysteine + [acceptor protein]-N(6)-ubiquitinyl-L-lysine.</text>
        <dbReference type="EC" id="2.3.2.31"/>
    </reaction>
</comment>
<dbReference type="Pfam" id="PF26200">
    <property type="entry name" value="Rcat_RNF216"/>
    <property type="match status" value="1"/>
</dbReference>
<reference evidence="16" key="1">
    <citation type="submission" date="2020-02" db="EMBL/GenBank/DDBJ databases">
        <authorList>
            <person name="Palmer J.M."/>
        </authorList>
    </citation>
    <scope>NUCLEOTIDE SEQUENCE</scope>
    <source>
        <strain evidence="16">EPUS1.4</strain>
        <tissue evidence="16">Thallus</tissue>
    </source>
</reference>
<sequence length="769" mass="86125">MEDDPGAADDERIIELSSIAAIFPEIVLDRNSPHQASLDISVSPAAPLKICFQHLTETSLLNLPTPPTSTEPDTEDLDAALKDDPRRKNQGTAAVHELVHLPSLNLKIYLPEGYPAETAPVFELSSCPAWIPEATLQRLTRDGVRLWEELGRDQVIFTYIDHLQQAAEAGFDLAKDLGREFTLSGELEIALLDYDLKSRREVFEKETFDCGICLEPKKGAVCHRLLLCSHVFCVECLQECYNKCVAEGDVDNVKCLDPGCGKDINPLPSNEQAHQGRTARRRRRRQDPTLSPSELLQIPLAEEVVQRYVHLKRKKKLESDKNTVYCPRQWCQGAARSKKYPKPIDPMHDAADVTSDSDEDAQDITNKGSKESKAQEIPMSERLCICEDCSYAFCSVCKKGWHGELTSYSLCNPRSEKELTEEEKATAEYLALHSTPCPTCSAPCQKTMGCNHMICFKCRTHFCYLCSSYLMESNPYQHFNDKHNQCYMRLWELEDGDDENAQVVAWDIPPDVLAFDSDSDDDDLSEDDDHRDINWFERNPLHRDNDDAAHFSDEEEIGQEPVRRGRERLAAPADVRIEIVNFARQGIANQQIVQVPYQVPPPPAPAPPPRGGGARQPPRGRGGAGRGRGGQPLPQPRNRNQNQNPARGRGRGRGGGRAPPPRAAAAEPARERRLPVHPAPPSDNESDSSDTEDEVPIRFPRGAAPAPAPGQGNDGQQQPAMLRHMGIDRFLALAEQDQEDEWDSDELEEEALDVVEERRRRAANRRIWG</sequence>
<feature type="domain" description="RING-type" evidence="15">
    <location>
        <begin position="206"/>
        <end position="487"/>
    </location>
</feature>
<evidence type="ECO:0000313" key="16">
    <source>
        <dbReference type="EMBL" id="KAF7514352.1"/>
    </source>
</evidence>
<evidence type="ECO:0000256" key="10">
    <source>
        <dbReference type="ARBA" id="ARBA00044508"/>
    </source>
</evidence>
<name>A0A8H7AU02_9EURO</name>
<dbReference type="AlphaFoldDB" id="A0A8H7AU02"/>
<proteinExistence type="inferred from homology"/>
<dbReference type="SMART" id="SM00647">
    <property type="entry name" value="IBR"/>
    <property type="match status" value="2"/>
</dbReference>
<evidence type="ECO:0000259" key="14">
    <source>
        <dbReference type="PROSITE" id="PS50908"/>
    </source>
</evidence>
<comment type="caution">
    <text evidence="16">The sequence shown here is derived from an EMBL/GenBank/DDBJ whole genome shotgun (WGS) entry which is preliminary data.</text>
</comment>
<feature type="region of interest" description="Disordered" evidence="12">
    <location>
        <begin position="266"/>
        <end position="293"/>
    </location>
</feature>
<dbReference type="Proteomes" id="UP000606974">
    <property type="component" value="Unassembled WGS sequence"/>
</dbReference>
<dbReference type="EC" id="2.3.2.31" evidence="3"/>
<dbReference type="Pfam" id="PF01485">
    <property type="entry name" value="IBR"/>
    <property type="match status" value="1"/>
</dbReference>
<evidence type="ECO:0000256" key="6">
    <source>
        <dbReference type="ARBA" id="ARBA00022737"/>
    </source>
</evidence>
<evidence type="ECO:0000256" key="1">
    <source>
        <dbReference type="ARBA" id="ARBA00001798"/>
    </source>
</evidence>
<evidence type="ECO:0000259" key="13">
    <source>
        <dbReference type="PROSITE" id="PS50089"/>
    </source>
</evidence>
<dbReference type="CDD" id="cd23134">
    <property type="entry name" value="RING-HC_ITT1-like"/>
    <property type="match status" value="1"/>
</dbReference>
<evidence type="ECO:0000256" key="7">
    <source>
        <dbReference type="ARBA" id="ARBA00022771"/>
    </source>
</evidence>
<evidence type="ECO:0000256" key="8">
    <source>
        <dbReference type="ARBA" id="ARBA00022786"/>
    </source>
</evidence>
<accession>A0A8H7AU02</accession>
<dbReference type="InterPro" id="IPR047548">
    <property type="entry name" value="Rcat_RBR_RNF14"/>
</dbReference>
<keyword evidence="4" id="KW-0808">Transferase</keyword>
<dbReference type="Gene3D" id="3.30.40.10">
    <property type="entry name" value="Zinc/RING finger domain, C3HC4 (zinc finger)"/>
    <property type="match status" value="1"/>
</dbReference>
<evidence type="ECO:0000256" key="4">
    <source>
        <dbReference type="ARBA" id="ARBA00022679"/>
    </source>
</evidence>
<dbReference type="PROSITE" id="PS50089">
    <property type="entry name" value="ZF_RING_2"/>
    <property type="match status" value="1"/>
</dbReference>
<dbReference type="GO" id="GO:0008270">
    <property type="term" value="F:zinc ion binding"/>
    <property type="evidence" value="ECO:0007669"/>
    <property type="project" value="UniProtKB-KW"/>
</dbReference>
<feature type="region of interest" description="Disordered" evidence="12">
    <location>
        <begin position="597"/>
        <end position="724"/>
    </location>
</feature>
<evidence type="ECO:0000256" key="3">
    <source>
        <dbReference type="ARBA" id="ARBA00012251"/>
    </source>
</evidence>
<dbReference type="InterPro" id="IPR044066">
    <property type="entry name" value="TRIAD_supradom"/>
</dbReference>
<dbReference type="SMART" id="SM00591">
    <property type="entry name" value="RWD"/>
    <property type="match status" value="1"/>
</dbReference>
<dbReference type="InterPro" id="IPR001841">
    <property type="entry name" value="Znf_RING"/>
</dbReference>
<dbReference type="PROSITE" id="PS50908">
    <property type="entry name" value="RWD"/>
    <property type="match status" value="1"/>
</dbReference>
<protein>
    <recommendedName>
        <fullName evidence="3">RBR-type E3 ubiquitin transferase</fullName>
        <ecNumber evidence="3">2.3.2.31</ecNumber>
    </recommendedName>
</protein>
<dbReference type="SUPFAM" id="SSF57850">
    <property type="entry name" value="RING/U-box"/>
    <property type="match status" value="2"/>
</dbReference>
<dbReference type="FunFam" id="3.30.40.10:FF:000416">
    <property type="entry name" value="RBR-type E3 ubiquitin transferase"/>
    <property type="match status" value="1"/>
</dbReference>
<keyword evidence="9" id="KW-0862">Zinc</keyword>
<dbReference type="InterPro" id="IPR016135">
    <property type="entry name" value="UBQ-conjugating_enzyme/RWD"/>
</dbReference>
<feature type="compositionally biased region" description="Low complexity" evidence="12">
    <location>
        <begin position="636"/>
        <end position="647"/>
    </location>
</feature>
<keyword evidence="7 11" id="KW-0863">Zinc-finger</keyword>
<dbReference type="InterPro" id="IPR031127">
    <property type="entry name" value="E3_UB_ligase_RBR"/>
</dbReference>
<evidence type="ECO:0000259" key="15">
    <source>
        <dbReference type="PROSITE" id="PS51873"/>
    </source>
</evidence>
<evidence type="ECO:0000256" key="2">
    <source>
        <dbReference type="ARBA" id="ARBA00004906"/>
    </source>
</evidence>
<feature type="compositionally biased region" description="Low complexity" evidence="12">
    <location>
        <begin position="702"/>
        <end position="720"/>
    </location>
</feature>
<keyword evidence="8" id="KW-0833">Ubl conjugation pathway</keyword>
<dbReference type="OrthoDB" id="1431934at2759"/>
<evidence type="ECO:0000256" key="11">
    <source>
        <dbReference type="PROSITE-ProRule" id="PRU00175"/>
    </source>
</evidence>
<dbReference type="Pfam" id="PF05773">
    <property type="entry name" value="RWD"/>
    <property type="match status" value="1"/>
</dbReference>
<dbReference type="EMBL" id="JAACFV010000001">
    <property type="protein sequence ID" value="KAF7514352.1"/>
    <property type="molecule type" value="Genomic_DNA"/>
</dbReference>
<gene>
    <name evidence="16" type="ORF">GJ744_000122</name>
</gene>
<keyword evidence="6" id="KW-0677">Repeat</keyword>
<dbReference type="PROSITE" id="PS51873">
    <property type="entry name" value="TRIAD"/>
    <property type="match status" value="1"/>
</dbReference>
<dbReference type="GO" id="GO:0061630">
    <property type="term" value="F:ubiquitin protein ligase activity"/>
    <property type="evidence" value="ECO:0007669"/>
    <property type="project" value="UniProtKB-EC"/>
</dbReference>
<comment type="similarity">
    <text evidence="10">Belongs to the RBR family. RNF14 subfamily.</text>
</comment>
<evidence type="ECO:0000256" key="12">
    <source>
        <dbReference type="SAM" id="MobiDB-lite"/>
    </source>
</evidence>
<dbReference type="InterPro" id="IPR002867">
    <property type="entry name" value="IBR_dom"/>
</dbReference>
<dbReference type="PANTHER" id="PTHR11685">
    <property type="entry name" value="RBR FAMILY RING FINGER AND IBR DOMAIN-CONTAINING"/>
    <property type="match status" value="1"/>
</dbReference>
<dbReference type="CDD" id="cd20354">
    <property type="entry name" value="Rcat_RBR_RNF14"/>
    <property type="match status" value="1"/>
</dbReference>
<feature type="compositionally biased region" description="Pro residues" evidence="12">
    <location>
        <begin position="598"/>
        <end position="610"/>
    </location>
</feature>
<dbReference type="Gene3D" id="1.20.120.1750">
    <property type="match status" value="1"/>
</dbReference>
<dbReference type="PROSITE" id="PS00518">
    <property type="entry name" value="ZF_RING_1"/>
    <property type="match status" value="1"/>
</dbReference>
<dbReference type="Gene3D" id="3.10.110.10">
    <property type="entry name" value="Ubiquitin Conjugating Enzyme"/>
    <property type="match status" value="1"/>
</dbReference>
<dbReference type="GO" id="GO:0016567">
    <property type="term" value="P:protein ubiquitination"/>
    <property type="evidence" value="ECO:0007669"/>
    <property type="project" value="InterPro"/>
</dbReference>
<feature type="domain" description="RING-type" evidence="13">
    <location>
        <begin position="210"/>
        <end position="244"/>
    </location>
</feature>
<evidence type="ECO:0000256" key="9">
    <source>
        <dbReference type="ARBA" id="ARBA00022833"/>
    </source>
</evidence>
<feature type="compositionally biased region" description="Gly residues" evidence="12">
    <location>
        <begin position="620"/>
        <end position="630"/>
    </location>
</feature>
<keyword evidence="5" id="KW-0479">Metal-binding</keyword>
<dbReference type="InterPro" id="IPR017907">
    <property type="entry name" value="Znf_RING_CS"/>
</dbReference>
<evidence type="ECO:0000313" key="17">
    <source>
        <dbReference type="Proteomes" id="UP000606974"/>
    </source>
</evidence>
<organism evidence="16 17">
    <name type="scientific">Endocarpon pusillum</name>
    <dbReference type="NCBI Taxonomy" id="364733"/>
    <lineage>
        <taxon>Eukaryota</taxon>
        <taxon>Fungi</taxon>
        <taxon>Dikarya</taxon>
        <taxon>Ascomycota</taxon>
        <taxon>Pezizomycotina</taxon>
        <taxon>Eurotiomycetes</taxon>
        <taxon>Chaetothyriomycetidae</taxon>
        <taxon>Verrucariales</taxon>
        <taxon>Verrucariaceae</taxon>
        <taxon>Endocarpon</taxon>
    </lineage>
</organism>
<feature type="compositionally biased region" description="Acidic residues" evidence="12">
    <location>
        <begin position="684"/>
        <end position="694"/>
    </location>
</feature>
<feature type="domain" description="RWD" evidence="14">
    <location>
        <begin position="14"/>
        <end position="170"/>
    </location>
</feature>
<dbReference type="CDD" id="cd23820">
    <property type="entry name" value="RWD_RNF14"/>
    <property type="match status" value="1"/>
</dbReference>